<protein>
    <submittedName>
        <fullName evidence="3">Acyltransferase</fullName>
    </submittedName>
</protein>
<evidence type="ECO:0000313" key="3">
    <source>
        <dbReference type="EMBL" id="UQX87879.1"/>
    </source>
</evidence>
<comment type="similarity">
    <text evidence="1">Belongs to the transferase hexapeptide repeat family.</text>
</comment>
<reference evidence="3" key="2">
    <citation type="submission" date="2022-05" db="EMBL/GenBank/DDBJ databases">
        <authorList>
            <person name="Kim J.-S."/>
            <person name="Lee K."/>
            <person name="Suh M."/>
            <person name="Eom M."/>
            <person name="Kim J.-S."/>
            <person name="Kim D.-S."/>
            <person name="Ko S.-H."/>
            <person name="Shin Y."/>
            <person name="Lee J.-S."/>
        </authorList>
    </citation>
    <scope>NUCLEOTIDE SEQUENCE</scope>
    <source>
        <strain evidence="3">N237</strain>
    </source>
</reference>
<gene>
    <name evidence="3" type="ORF">M6D93_16455</name>
</gene>
<dbReference type="InterPro" id="IPR051159">
    <property type="entry name" value="Hexapeptide_acetyltransf"/>
</dbReference>
<dbReference type="InterPro" id="IPR001451">
    <property type="entry name" value="Hexapep"/>
</dbReference>
<dbReference type="InterPro" id="IPR011004">
    <property type="entry name" value="Trimer_LpxA-like_sf"/>
</dbReference>
<dbReference type="GO" id="GO:0016746">
    <property type="term" value="F:acyltransferase activity"/>
    <property type="evidence" value="ECO:0007669"/>
    <property type="project" value="UniProtKB-KW"/>
</dbReference>
<evidence type="ECO:0000256" key="2">
    <source>
        <dbReference type="ARBA" id="ARBA00022679"/>
    </source>
</evidence>
<keyword evidence="2" id="KW-0808">Transferase</keyword>
<dbReference type="Pfam" id="PF14602">
    <property type="entry name" value="Hexapep_2"/>
    <property type="match status" value="1"/>
</dbReference>
<reference evidence="3" key="1">
    <citation type="journal article" date="2018" name="Int. J. Syst. Evol. Microbiol.">
        <title>Jatrophihabitans telluris sp. nov., isolated from sediment soil of lava forest wetlands and the emended description of the genus Jatrophihabitans.</title>
        <authorList>
            <person name="Lee K.C."/>
            <person name="Suh M.K."/>
            <person name="Eom M.K."/>
            <person name="Kim K.K."/>
            <person name="Kim J.S."/>
            <person name="Kim D.S."/>
            <person name="Ko S.H."/>
            <person name="Shin Y.K."/>
            <person name="Lee J.S."/>
        </authorList>
    </citation>
    <scope>NUCLEOTIDE SEQUENCE</scope>
    <source>
        <strain evidence="3">N237</strain>
    </source>
</reference>
<dbReference type="RefSeq" id="WP_249770839.1">
    <property type="nucleotide sequence ID" value="NZ_CP097332.1"/>
</dbReference>
<accession>A0ABY4QYB2</accession>
<dbReference type="Proteomes" id="UP001056336">
    <property type="component" value="Chromosome"/>
</dbReference>
<evidence type="ECO:0000256" key="1">
    <source>
        <dbReference type="ARBA" id="ARBA00007274"/>
    </source>
</evidence>
<dbReference type="EMBL" id="CP097332">
    <property type="protein sequence ID" value="UQX87879.1"/>
    <property type="molecule type" value="Genomic_DNA"/>
</dbReference>
<dbReference type="PANTHER" id="PTHR23416:SF23">
    <property type="entry name" value="ACETYLTRANSFERASE C18B11.09C-RELATED"/>
    <property type="match status" value="1"/>
</dbReference>
<dbReference type="PANTHER" id="PTHR23416">
    <property type="entry name" value="SIALIC ACID SYNTHASE-RELATED"/>
    <property type="match status" value="1"/>
</dbReference>
<organism evidence="3 4">
    <name type="scientific">Jatrophihabitans telluris</name>
    <dbReference type="NCBI Taxonomy" id="2038343"/>
    <lineage>
        <taxon>Bacteria</taxon>
        <taxon>Bacillati</taxon>
        <taxon>Actinomycetota</taxon>
        <taxon>Actinomycetes</taxon>
        <taxon>Jatrophihabitantales</taxon>
        <taxon>Jatrophihabitantaceae</taxon>
        <taxon>Jatrophihabitans</taxon>
    </lineage>
</organism>
<keyword evidence="4" id="KW-1185">Reference proteome</keyword>
<dbReference type="CDD" id="cd04647">
    <property type="entry name" value="LbH_MAT_like"/>
    <property type="match status" value="1"/>
</dbReference>
<proteinExistence type="inferred from homology"/>
<name>A0ABY4QYB2_9ACTN</name>
<dbReference type="Pfam" id="PF00132">
    <property type="entry name" value="Hexapep"/>
    <property type="match status" value="1"/>
</dbReference>
<sequence>MNRLGWLVGKAVELAERFDLQVLAPTRSVPRRARILLLKLGGIKIGRGSHFAHSTILVNKHIRFGTDCFVNTGCRLDPGDAQIEIGDNVLIGPGVIITAASHRMGSHRRRGMEAHDQPIRIGAGSWIGAGAVVLPGVTVGAGCVVAAGAVVTKDCEPDALYTGVPARFARQLAN</sequence>
<keyword evidence="3" id="KW-0012">Acyltransferase</keyword>
<dbReference type="Gene3D" id="2.160.10.10">
    <property type="entry name" value="Hexapeptide repeat proteins"/>
    <property type="match status" value="1"/>
</dbReference>
<evidence type="ECO:0000313" key="4">
    <source>
        <dbReference type="Proteomes" id="UP001056336"/>
    </source>
</evidence>
<dbReference type="SUPFAM" id="SSF51161">
    <property type="entry name" value="Trimeric LpxA-like enzymes"/>
    <property type="match status" value="1"/>
</dbReference>